<dbReference type="GeneID" id="81385928"/>
<name>A0A9W9NQM0_PENCI</name>
<dbReference type="OrthoDB" id="5550281at2759"/>
<dbReference type="InterPro" id="IPR050342">
    <property type="entry name" value="HMGB"/>
</dbReference>
<sequence length="279" mass="30529">MASDDTVSVNVEELRNTKDAVLLRLMGVQTYIAELSKAYIEHINNVINGESATIDLPPVPDHLIGQVEHGLHPQSPGADAGGQKKRKRGRVDPNAPKRALTPYFLYMQHNRPRISADLGENARPKEVADEGTRRWQTMPDEEKEIYKQMYAENYETYKKELAAYKAGKSGDNDASANQLQQDFAGAEKTQESEDSSAESESEDESSPSPPQPKAKSPPKSSSKRRKSESKKEVAESPVAKQASPVKKRGKAAAAAESTSGKATPADGKRRGGKKRKSEV</sequence>
<feature type="region of interest" description="Disordered" evidence="3">
    <location>
        <begin position="168"/>
        <end position="279"/>
    </location>
</feature>
<evidence type="ECO:0000256" key="2">
    <source>
        <dbReference type="PROSITE-ProRule" id="PRU00267"/>
    </source>
</evidence>
<organism evidence="5 6">
    <name type="scientific">Penicillium citrinum</name>
    <dbReference type="NCBI Taxonomy" id="5077"/>
    <lineage>
        <taxon>Eukaryota</taxon>
        <taxon>Fungi</taxon>
        <taxon>Dikarya</taxon>
        <taxon>Ascomycota</taxon>
        <taxon>Pezizomycotina</taxon>
        <taxon>Eurotiomycetes</taxon>
        <taxon>Eurotiomycetidae</taxon>
        <taxon>Eurotiales</taxon>
        <taxon>Aspergillaceae</taxon>
        <taxon>Penicillium</taxon>
    </lineage>
</organism>
<evidence type="ECO:0000313" key="5">
    <source>
        <dbReference type="EMBL" id="KAJ5224340.1"/>
    </source>
</evidence>
<feature type="compositionally biased region" description="Polar residues" evidence="3">
    <location>
        <begin position="172"/>
        <end position="181"/>
    </location>
</feature>
<dbReference type="InterPro" id="IPR036910">
    <property type="entry name" value="HMG_box_dom_sf"/>
</dbReference>
<dbReference type="Pfam" id="PF00505">
    <property type="entry name" value="HMG_box"/>
    <property type="match status" value="1"/>
</dbReference>
<feature type="domain" description="HMG box" evidence="4">
    <location>
        <begin position="96"/>
        <end position="165"/>
    </location>
</feature>
<feature type="region of interest" description="Disordered" evidence="3">
    <location>
        <begin position="115"/>
        <end position="136"/>
    </location>
</feature>
<dbReference type="GO" id="GO:0005634">
    <property type="term" value="C:nucleus"/>
    <property type="evidence" value="ECO:0007669"/>
    <property type="project" value="UniProtKB-UniRule"/>
</dbReference>
<dbReference type="SMART" id="SM00398">
    <property type="entry name" value="HMG"/>
    <property type="match status" value="1"/>
</dbReference>
<accession>A0A9W9NQM0</accession>
<feature type="region of interest" description="Disordered" evidence="3">
    <location>
        <begin position="63"/>
        <end position="100"/>
    </location>
</feature>
<feature type="compositionally biased region" description="Acidic residues" evidence="3">
    <location>
        <begin position="192"/>
        <end position="205"/>
    </location>
</feature>
<dbReference type="Gene3D" id="1.10.30.10">
    <property type="entry name" value="High mobility group box domain"/>
    <property type="match status" value="1"/>
</dbReference>
<reference evidence="5" key="2">
    <citation type="journal article" date="2023" name="IMA Fungus">
        <title>Comparative genomic study of the Penicillium genus elucidates a diverse pangenome and 15 lateral gene transfer events.</title>
        <authorList>
            <person name="Petersen C."/>
            <person name="Sorensen T."/>
            <person name="Nielsen M.R."/>
            <person name="Sondergaard T.E."/>
            <person name="Sorensen J.L."/>
            <person name="Fitzpatrick D.A."/>
            <person name="Frisvad J.C."/>
            <person name="Nielsen K.L."/>
        </authorList>
    </citation>
    <scope>NUCLEOTIDE SEQUENCE</scope>
    <source>
        <strain evidence="5">IBT 23319</strain>
    </source>
</reference>
<evidence type="ECO:0000313" key="6">
    <source>
        <dbReference type="Proteomes" id="UP001147733"/>
    </source>
</evidence>
<dbReference type="AlphaFoldDB" id="A0A9W9NQM0"/>
<keyword evidence="6" id="KW-1185">Reference proteome</keyword>
<reference evidence="5" key="1">
    <citation type="submission" date="2022-11" db="EMBL/GenBank/DDBJ databases">
        <authorList>
            <person name="Petersen C."/>
        </authorList>
    </citation>
    <scope>NUCLEOTIDE SEQUENCE</scope>
    <source>
        <strain evidence="5">IBT 23319</strain>
    </source>
</reference>
<feature type="DNA-binding region" description="HMG box" evidence="2">
    <location>
        <begin position="96"/>
        <end position="165"/>
    </location>
</feature>
<comment type="caution">
    <text evidence="5">The sequence shown here is derived from an EMBL/GenBank/DDBJ whole genome shotgun (WGS) entry which is preliminary data.</text>
</comment>
<feature type="compositionally biased region" description="Basic residues" evidence="3">
    <location>
        <begin position="270"/>
        <end position="279"/>
    </location>
</feature>
<keyword evidence="2" id="KW-0539">Nucleus</keyword>
<proteinExistence type="predicted"/>
<protein>
    <recommendedName>
        <fullName evidence="4">HMG box domain-containing protein</fullName>
    </recommendedName>
</protein>
<dbReference type="PROSITE" id="PS50118">
    <property type="entry name" value="HMG_BOX_2"/>
    <property type="match status" value="1"/>
</dbReference>
<dbReference type="InterPro" id="IPR009071">
    <property type="entry name" value="HMG_box_dom"/>
</dbReference>
<dbReference type="SUPFAM" id="SSF47095">
    <property type="entry name" value="HMG-box"/>
    <property type="match status" value="1"/>
</dbReference>
<feature type="compositionally biased region" description="Low complexity" evidence="3">
    <location>
        <begin position="251"/>
        <end position="263"/>
    </location>
</feature>
<dbReference type="RefSeq" id="XP_056498312.1">
    <property type="nucleotide sequence ID" value="XM_056646761.1"/>
</dbReference>
<dbReference type="Proteomes" id="UP001147733">
    <property type="component" value="Unassembled WGS sequence"/>
</dbReference>
<dbReference type="EMBL" id="JAPQKT010000007">
    <property type="protein sequence ID" value="KAJ5224340.1"/>
    <property type="molecule type" value="Genomic_DNA"/>
</dbReference>
<feature type="compositionally biased region" description="Basic and acidic residues" evidence="3">
    <location>
        <begin position="120"/>
        <end position="133"/>
    </location>
</feature>
<evidence type="ECO:0000256" key="1">
    <source>
        <dbReference type="ARBA" id="ARBA00023125"/>
    </source>
</evidence>
<dbReference type="PANTHER" id="PTHR48112">
    <property type="entry name" value="HIGH MOBILITY GROUP PROTEIN DSP1"/>
    <property type="match status" value="1"/>
</dbReference>
<evidence type="ECO:0000256" key="3">
    <source>
        <dbReference type="SAM" id="MobiDB-lite"/>
    </source>
</evidence>
<keyword evidence="1 2" id="KW-0238">DNA-binding</keyword>
<gene>
    <name evidence="5" type="ORF">N7469_007843</name>
</gene>
<dbReference type="PANTHER" id="PTHR48112:SF5">
    <property type="entry name" value="BOX PROTEIN, PUTATIVE (AFU_ORTHOLOGUE AFUA_1G04550)-RELATED"/>
    <property type="match status" value="1"/>
</dbReference>
<evidence type="ECO:0000259" key="4">
    <source>
        <dbReference type="PROSITE" id="PS50118"/>
    </source>
</evidence>
<dbReference type="GO" id="GO:0003677">
    <property type="term" value="F:DNA binding"/>
    <property type="evidence" value="ECO:0007669"/>
    <property type="project" value="UniProtKB-UniRule"/>
</dbReference>